<dbReference type="PANTHER" id="PTHR13693">
    <property type="entry name" value="CLASS II AMINOTRANSFERASE/8-AMINO-7-OXONONANOATE SYNTHASE"/>
    <property type="match status" value="1"/>
</dbReference>
<dbReference type="InterPro" id="IPR050087">
    <property type="entry name" value="AON_synthase_class-II"/>
</dbReference>
<dbReference type="InterPro" id="IPR004839">
    <property type="entry name" value="Aminotransferase_I/II_large"/>
</dbReference>
<dbReference type="STRING" id="151894.SAMN04488524_3225"/>
<dbReference type="GO" id="GO:0016740">
    <property type="term" value="F:transferase activity"/>
    <property type="evidence" value="ECO:0007669"/>
    <property type="project" value="UniProtKB-KW"/>
</dbReference>
<protein>
    <submittedName>
        <fullName evidence="5">Glycine C-acetyltransferase</fullName>
    </submittedName>
</protein>
<organism evidence="5 6">
    <name type="scientific">Pedobacter africanus</name>
    <dbReference type="NCBI Taxonomy" id="151894"/>
    <lineage>
        <taxon>Bacteria</taxon>
        <taxon>Pseudomonadati</taxon>
        <taxon>Bacteroidota</taxon>
        <taxon>Sphingobacteriia</taxon>
        <taxon>Sphingobacteriales</taxon>
        <taxon>Sphingobacteriaceae</taxon>
        <taxon>Pedobacter</taxon>
    </lineage>
</organism>
<dbReference type="CDD" id="cd06454">
    <property type="entry name" value="KBL_like"/>
    <property type="match status" value="1"/>
</dbReference>
<reference evidence="6" key="1">
    <citation type="submission" date="2017-04" db="EMBL/GenBank/DDBJ databases">
        <authorList>
            <person name="Varghese N."/>
            <person name="Submissions S."/>
        </authorList>
    </citation>
    <scope>NUCLEOTIDE SEQUENCE [LARGE SCALE GENOMIC DNA]</scope>
    <source>
        <strain evidence="6">DSM 12126</strain>
    </source>
</reference>
<sequence length="423" mass="46644">MNEDNNEDFLKHSSKNSENPKGMNMYEKAAYYGKYKKAWASQGHFNYRQVCLSGALPEVELLLPGNPNKTLISVVSNDYLGLSQHPDVKAAAITAIDRYGAGATASPAIGGQMDYHQAVEQKIAAFYRQQSAILFPSGYAANVSAMQALFKKEDFVLADDSIHASMREGIKYTTQVKTFNHNDMEHLENMLKLIAGKYRSVAVVVDGVYSQPGDIAPLRDIIWLCKKYGAFLVVDDAHGVGVIGKTGRGVIEHYDAWDDVDLITGTFSKTFGHQGGFVVAKPEIVEYLQFHAAHHTFSVALPPTIACVLESIALVDREPQHMHRLWENLNYLNSGLKGMGLDTGNTTSAIIPVITKDAGLNAEVCRLLLLEGIYANQIGYPAVSMNYARIRMAITASHTREHLDRILNAWAAVIKKVKSIVKK</sequence>
<name>A0A1W2CTZ6_9SPHI</name>
<keyword evidence="6" id="KW-1185">Reference proteome</keyword>
<evidence type="ECO:0000256" key="2">
    <source>
        <dbReference type="ARBA" id="ARBA00022679"/>
    </source>
</evidence>
<dbReference type="OrthoDB" id="9807157at2"/>
<evidence type="ECO:0000256" key="1">
    <source>
        <dbReference type="ARBA" id="ARBA00001933"/>
    </source>
</evidence>
<keyword evidence="2 5" id="KW-0808">Transferase</keyword>
<feature type="region of interest" description="Disordered" evidence="3">
    <location>
        <begin position="1"/>
        <end position="21"/>
    </location>
</feature>
<dbReference type="InterPro" id="IPR015421">
    <property type="entry name" value="PyrdxlP-dep_Trfase_major"/>
</dbReference>
<accession>A0A1W2CTZ6</accession>
<dbReference type="SUPFAM" id="SSF53383">
    <property type="entry name" value="PLP-dependent transferases"/>
    <property type="match status" value="1"/>
</dbReference>
<dbReference type="RefSeq" id="WP_084240021.1">
    <property type="nucleotide sequence ID" value="NZ_FWXT01000002.1"/>
</dbReference>
<evidence type="ECO:0000259" key="4">
    <source>
        <dbReference type="Pfam" id="PF00155"/>
    </source>
</evidence>
<dbReference type="InterPro" id="IPR015424">
    <property type="entry name" value="PyrdxlP-dep_Trfase"/>
</dbReference>
<dbReference type="Pfam" id="PF00155">
    <property type="entry name" value="Aminotran_1_2"/>
    <property type="match status" value="1"/>
</dbReference>
<dbReference type="GO" id="GO:0030170">
    <property type="term" value="F:pyridoxal phosphate binding"/>
    <property type="evidence" value="ECO:0007669"/>
    <property type="project" value="InterPro"/>
</dbReference>
<dbReference type="InterPro" id="IPR015422">
    <property type="entry name" value="PyrdxlP-dep_Trfase_small"/>
</dbReference>
<dbReference type="Proteomes" id="UP000192756">
    <property type="component" value="Unassembled WGS sequence"/>
</dbReference>
<dbReference type="Gene3D" id="3.90.1150.10">
    <property type="entry name" value="Aspartate Aminotransferase, domain 1"/>
    <property type="match status" value="1"/>
</dbReference>
<dbReference type="AlphaFoldDB" id="A0A1W2CTZ6"/>
<evidence type="ECO:0000313" key="6">
    <source>
        <dbReference type="Proteomes" id="UP000192756"/>
    </source>
</evidence>
<gene>
    <name evidence="5" type="ORF">SAMN04488524_3225</name>
</gene>
<comment type="cofactor">
    <cofactor evidence="1">
        <name>pyridoxal 5'-phosphate</name>
        <dbReference type="ChEBI" id="CHEBI:597326"/>
    </cofactor>
</comment>
<evidence type="ECO:0000256" key="3">
    <source>
        <dbReference type="SAM" id="MobiDB-lite"/>
    </source>
</evidence>
<feature type="domain" description="Aminotransferase class I/classII large" evidence="4">
    <location>
        <begin position="72"/>
        <end position="408"/>
    </location>
</feature>
<proteinExistence type="predicted"/>
<dbReference type="EMBL" id="FWXT01000002">
    <property type="protein sequence ID" value="SMC88701.1"/>
    <property type="molecule type" value="Genomic_DNA"/>
</dbReference>
<evidence type="ECO:0000313" key="5">
    <source>
        <dbReference type="EMBL" id="SMC88701.1"/>
    </source>
</evidence>
<dbReference type="Gene3D" id="3.40.640.10">
    <property type="entry name" value="Type I PLP-dependent aspartate aminotransferase-like (Major domain)"/>
    <property type="match status" value="1"/>
</dbReference>